<dbReference type="CDD" id="cd04082">
    <property type="entry name" value="CBM35_pectate_lyase-like"/>
    <property type="match status" value="1"/>
</dbReference>
<evidence type="ECO:0000313" key="6">
    <source>
        <dbReference type="EMBL" id="CBL17979.1"/>
    </source>
</evidence>
<dbReference type="PROSITE" id="PS50231">
    <property type="entry name" value="RICIN_B_LECTIN"/>
    <property type="match status" value="1"/>
</dbReference>
<evidence type="ECO:0000259" key="4">
    <source>
        <dbReference type="PROSITE" id="PS51175"/>
    </source>
</evidence>
<feature type="chain" id="PRO_5039288428" evidence="3">
    <location>
        <begin position="24"/>
        <end position="996"/>
    </location>
</feature>
<dbReference type="InterPro" id="IPR008979">
    <property type="entry name" value="Galactose-bd-like_sf"/>
</dbReference>
<keyword evidence="3" id="KW-0732">Signal</keyword>
<keyword evidence="7" id="KW-1185">Reference proteome</keyword>
<dbReference type="InterPro" id="IPR035992">
    <property type="entry name" value="Ricin_B-like_lectins"/>
</dbReference>
<reference evidence="6" key="1">
    <citation type="submission" date="2010-03" db="EMBL/GenBank/DDBJ databases">
        <title>The genome sequence of Ruminococcus sp. 18P13.</title>
        <authorList>
            <consortium name="metaHIT consortium -- http://www.metahit.eu/"/>
            <person name="Pajon A."/>
            <person name="Turner K."/>
            <person name="Parkhill J."/>
            <person name="Bernalier A."/>
        </authorList>
    </citation>
    <scope>NUCLEOTIDE SEQUENCE [LARGE SCALE GENOMIC DNA]</scope>
    <source>
        <strain evidence="6">Type strain: 18P13</strain>
    </source>
</reference>
<dbReference type="Gene3D" id="3.40.50.1110">
    <property type="entry name" value="SGNH hydrolase"/>
    <property type="match status" value="2"/>
</dbReference>
<evidence type="ECO:0000256" key="1">
    <source>
        <dbReference type="ARBA" id="ARBA00008668"/>
    </source>
</evidence>
<evidence type="ECO:0000256" key="2">
    <source>
        <dbReference type="ARBA" id="ARBA00022801"/>
    </source>
</evidence>
<feature type="domain" description="Dockerin" evidence="5">
    <location>
        <begin position="554"/>
        <end position="621"/>
    </location>
</feature>
<comment type="similarity">
    <text evidence="1">Belongs to the 'GDSL' lipolytic enzyme family.</text>
</comment>
<dbReference type="SUPFAM" id="SSF63446">
    <property type="entry name" value="Type I dockerin domain"/>
    <property type="match status" value="1"/>
</dbReference>
<dbReference type="CAZy" id="CBM35">
    <property type="family name" value="Carbohydrate-Binding Module Family 35"/>
</dbReference>
<dbReference type="HOGENOM" id="CLU_296112_0_0_9"/>
<dbReference type="Proteomes" id="UP000007054">
    <property type="component" value="Chromosome"/>
</dbReference>
<dbReference type="GeneID" id="83157156"/>
<dbReference type="InterPro" id="IPR016134">
    <property type="entry name" value="Dockerin_dom"/>
</dbReference>
<dbReference type="GO" id="GO:0004553">
    <property type="term" value="F:hydrolase activity, hydrolyzing O-glycosyl compounds"/>
    <property type="evidence" value="ECO:0007669"/>
    <property type="project" value="InterPro"/>
</dbReference>
<dbReference type="InterPro" id="IPR000772">
    <property type="entry name" value="Ricin_B_lectin"/>
</dbReference>
<dbReference type="GO" id="GO:0030246">
    <property type="term" value="F:carbohydrate binding"/>
    <property type="evidence" value="ECO:0007669"/>
    <property type="project" value="InterPro"/>
</dbReference>
<dbReference type="Pfam" id="PF13472">
    <property type="entry name" value="Lipase_GDSL_2"/>
    <property type="match status" value="1"/>
</dbReference>
<dbReference type="InterPro" id="IPR005084">
    <property type="entry name" value="CBM6"/>
</dbReference>
<dbReference type="RefSeq" id="WP_015558885.1">
    <property type="nucleotide sequence ID" value="NC_021039.1"/>
</dbReference>
<dbReference type="CDD" id="cd01821">
    <property type="entry name" value="Rhamnogalacturan_acetylesterase_like"/>
    <property type="match status" value="1"/>
</dbReference>
<proteinExistence type="inferred from homology"/>
<dbReference type="KEGG" id="rch:RUM_19410"/>
<dbReference type="STRING" id="213810.RUM_19410"/>
<dbReference type="InterPro" id="IPR013830">
    <property type="entry name" value="SGNH_hydro"/>
</dbReference>
<dbReference type="PANTHER" id="PTHR43695">
    <property type="entry name" value="PUTATIVE (AFU_ORTHOLOGUE AFUA_2G17250)-RELATED"/>
    <property type="match status" value="1"/>
</dbReference>
<dbReference type="InterPro" id="IPR002105">
    <property type="entry name" value="Dockerin_1_rpt"/>
</dbReference>
<dbReference type="PROSITE" id="PS51766">
    <property type="entry name" value="DOCKERIN"/>
    <property type="match status" value="1"/>
</dbReference>
<protein>
    <submittedName>
        <fullName evidence="6">Lysophospholipase L1 and related esterases</fullName>
    </submittedName>
</protein>
<dbReference type="Gene3D" id="2.60.120.260">
    <property type="entry name" value="Galactose-binding domain-like"/>
    <property type="match status" value="1"/>
</dbReference>
<sequence>MKFRLKRLMGMLSAAAMACTCLAGLPDISESQSVSAAPSSYRFDFGAGGTENGYIGVDASTSYSAQRGYGFRTPGNMKNVTASGSGALSDAVQFVTSGVSTDNTFDVDLDNGLYQVTVTLGNTNRTSVAAEGVYQLMNLTGNNATDTFQIPITDGQLNINCTAGKDGYPYTLSALEITKLSSDPTMKPTIWLCGDSTVCNYYPLATSTQAGWGQIFPRFIDTNVYQVRNMATGGQYAEAFMNYGQFDAILKYIKPGDYYFISIGINDTNYSNQEAYYNALTSMTKQAKAKGATVILVAQQGRQGDISNSALNADSGRWFNGTVKQVASEQNVQCIDLFKLFYNHCKSVGQTVTDTLYIDSDTLHPNRAGATVLAELVAKSVSFSTISELPGTELPANTTYQIQNVNSGLYLEVQEGKAENGANVQQWGANGVQQHNLWKVVPSGQNDGYYYIYSMLGDGNTFLLDVDYGKTQDGTNIGIYQNTHSDAQLYKFIDCGDGTFRIGTKVTNGRSALMPADSSTANGGNVVESTYTGLASQRWKLEAASLPVVTEPVKVLIKGDLNDDGILNAVDIVLFRQALNSGFGTKAMELAADVNYDGSATVADLVLLQKYAARMIREIPAAQIARYDAIKADFTQGITETINAGYTADAYLNLNNELGSSVTFRVSVPKTGNYLVTFRVANGSANNRAMMLSVNGGTDRWRQDFLTTGAWTTWQDRGIVLPLQAGINSITAVSDTAEGGPNMDYITLEQTDEPIAETYVKPAETQPAGSNPTIYIAGDSTVQTYRASYAPQQGWGAYLADYLDSSVSVSNRAIAGRSSKSFYDNGRLDTILGEIKAGDYLMVQFGINDSAASNAERYAPVCGSATNPTNGSFEFYIEKYVEGALDKGATPILVTTVIGLKAYSGGKFVNSYGNYCQAMKDIAAKYNIPCIDLNSLMVAHYNTIGYDTAYTYHLISAVEGSTDMTHFTETGAKAVANLVAQAVKNQNITPLAEHVK</sequence>
<evidence type="ECO:0000259" key="5">
    <source>
        <dbReference type="PROSITE" id="PS51766"/>
    </source>
</evidence>
<dbReference type="Pfam" id="PF14200">
    <property type="entry name" value="RicinB_lectin_2"/>
    <property type="match status" value="1"/>
</dbReference>
<dbReference type="AlphaFoldDB" id="D4LED4"/>
<reference evidence="6" key="2">
    <citation type="submission" date="2010-03" db="EMBL/GenBank/DDBJ databases">
        <authorList>
            <person name="Pajon A."/>
        </authorList>
    </citation>
    <scope>NUCLEOTIDE SEQUENCE</scope>
    <source>
        <strain evidence="6">Type strain: 18P13</strain>
    </source>
</reference>
<dbReference type="SUPFAM" id="SSF50370">
    <property type="entry name" value="Ricin B-like lectins"/>
    <property type="match status" value="1"/>
</dbReference>
<dbReference type="Gene3D" id="2.60.120.430">
    <property type="entry name" value="Galactose-binding lectin"/>
    <property type="match status" value="1"/>
</dbReference>
<dbReference type="BioCyc" id="RCHA213810:RUM_RS12455-MONOMER"/>
<dbReference type="InterPro" id="IPR036439">
    <property type="entry name" value="Dockerin_dom_sf"/>
</dbReference>
<organism evidence="6 7">
    <name type="scientific">Ruminococcus champanellensis (strain DSM 18848 / JCM 17042 / KCTC 15320 / 18P13)</name>
    <dbReference type="NCBI Taxonomy" id="213810"/>
    <lineage>
        <taxon>Bacteria</taxon>
        <taxon>Bacillati</taxon>
        <taxon>Bacillota</taxon>
        <taxon>Clostridia</taxon>
        <taxon>Eubacteriales</taxon>
        <taxon>Oscillospiraceae</taxon>
        <taxon>Ruminococcus</taxon>
    </lineage>
</organism>
<feature type="domain" description="CBM6" evidence="4">
    <location>
        <begin position="625"/>
        <end position="749"/>
    </location>
</feature>
<dbReference type="EMBL" id="FP929052">
    <property type="protein sequence ID" value="CBL17979.1"/>
    <property type="molecule type" value="Genomic_DNA"/>
</dbReference>
<dbReference type="SUPFAM" id="SSF49785">
    <property type="entry name" value="Galactose-binding domain-like"/>
    <property type="match status" value="2"/>
</dbReference>
<name>D4LED4_RUMC1</name>
<evidence type="ECO:0000313" key="7">
    <source>
        <dbReference type="Proteomes" id="UP000007054"/>
    </source>
</evidence>
<dbReference type="Pfam" id="PF21254">
    <property type="entry name" value="AGA-YXIM_GBD"/>
    <property type="match status" value="1"/>
</dbReference>
<dbReference type="PANTHER" id="PTHR43695:SF1">
    <property type="entry name" value="RHAMNOGALACTURONAN ACETYLESTERASE"/>
    <property type="match status" value="1"/>
</dbReference>
<evidence type="ECO:0000256" key="3">
    <source>
        <dbReference type="SAM" id="SignalP"/>
    </source>
</evidence>
<dbReference type="Gene3D" id="1.10.1330.10">
    <property type="entry name" value="Dockerin domain"/>
    <property type="match status" value="1"/>
</dbReference>
<dbReference type="PROSITE" id="PS51175">
    <property type="entry name" value="CBM6"/>
    <property type="match status" value="1"/>
</dbReference>
<dbReference type="InterPro" id="IPR037459">
    <property type="entry name" value="RhgT-like"/>
</dbReference>
<feature type="signal peptide" evidence="3">
    <location>
        <begin position="1"/>
        <end position="23"/>
    </location>
</feature>
<dbReference type="CDD" id="cd14256">
    <property type="entry name" value="Dockerin_I"/>
    <property type="match status" value="1"/>
</dbReference>
<dbReference type="CDD" id="cd00161">
    <property type="entry name" value="beta-trefoil_Ricin-like"/>
    <property type="match status" value="1"/>
</dbReference>
<keyword evidence="2" id="KW-0378">Hydrolase</keyword>
<dbReference type="Gene3D" id="2.80.10.50">
    <property type="match status" value="2"/>
</dbReference>
<dbReference type="GO" id="GO:0016788">
    <property type="term" value="F:hydrolase activity, acting on ester bonds"/>
    <property type="evidence" value="ECO:0007669"/>
    <property type="project" value="InterPro"/>
</dbReference>
<dbReference type="Pfam" id="PF00657">
    <property type="entry name" value="Lipase_GDSL"/>
    <property type="match status" value="1"/>
</dbReference>
<dbReference type="PROSITE" id="PS51257">
    <property type="entry name" value="PROKAR_LIPOPROTEIN"/>
    <property type="match status" value="1"/>
</dbReference>
<dbReference type="InterPro" id="IPR001087">
    <property type="entry name" value="GDSL"/>
</dbReference>
<dbReference type="Pfam" id="PF00404">
    <property type="entry name" value="Dockerin_1"/>
    <property type="match status" value="1"/>
</dbReference>
<dbReference type="InterPro" id="IPR049033">
    <property type="entry name" value="AGA-YXIM_GBD"/>
</dbReference>
<dbReference type="CAZy" id="CBM13">
    <property type="family name" value="Carbohydrate-Binding Module Family 13"/>
</dbReference>
<dbReference type="SUPFAM" id="SSF52266">
    <property type="entry name" value="SGNH hydrolase"/>
    <property type="match status" value="2"/>
</dbReference>
<dbReference type="GO" id="GO:0000272">
    <property type="term" value="P:polysaccharide catabolic process"/>
    <property type="evidence" value="ECO:0007669"/>
    <property type="project" value="InterPro"/>
</dbReference>
<gene>
    <name evidence="6" type="ordered locus">RUM_19410</name>
</gene>
<dbReference type="InterPro" id="IPR036514">
    <property type="entry name" value="SGNH_hydro_sf"/>
</dbReference>
<dbReference type="PATRIC" id="fig|213810.4.peg.1841"/>
<accession>D4LED4</accession>